<reference evidence="6 7" key="1">
    <citation type="submission" date="2015-01" db="EMBL/GenBank/DDBJ databases">
        <title>Desulfovibrio sp. JC271 draft genome sequence.</title>
        <authorList>
            <person name="Shivani Y."/>
            <person name="Subhash Y."/>
            <person name="Sasikala C."/>
            <person name="Ramana C.V."/>
        </authorList>
    </citation>
    <scope>NUCLEOTIDE SEQUENCE [LARGE SCALE GENOMIC DNA]</scope>
    <source>
        <strain evidence="6 7">JC271</strain>
    </source>
</reference>
<organism evidence="6 7">
    <name type="scientific">Halodesulfovibrio spirochaetisodalis</name>
    <dbReference type="NCBI Taxonomy" id="1560234"/>
    <lineage>
        <taxon>Bacteria</taxon>
        <taxon>Pseudomonadati</taxon>
        <taxon>Thermodesulfobacteriota</taxon>
        <taxon>Desulfovibrionia</taxon>
        <taxon>Desulfovibrionales</taxon>
        <taxon>Desulfovibrionaceae</taxon>
        <taxon>Halodesulfovibrio</taxon>
    </lineage>
</organism>
<evidence type="ECO:0000313" key="7">
    <source>
        <dbReference type="Proteomes" id="UP000091979"/>
    </source>
</evidence>
<evidence type="ECO:0000259" key="4">
    <source>
        <dbReference type="Pfam" id="PF00669"/>
    </source>
</evidence>
<comment type="caution">
    <text evidence="6">The sequence shown here is derived from an EMBL/GenBank/DDBJ whole genome shotgun (WGS) entry which is preliminary data.</text>
</comment>
<dbReference type="GO" id="GO:0005198">
    <property type="term" value="F:structural molecule activity"/>
    <property type="evidence" value="ECO:0007669"/>
    <property type="project" value="UniProtKB-UniRule"/>
</dbReference>
<feature type="domain" description="Flagellin C-terminal" evidence="5">
    <location>
        <begin position="426"/>
        <end position="507"/>
    </location>
</feature>
<dbReference type="PANTHER" id="PTHR42792:SF1">
    <property type="entry name" value="FLAGELLAR HOOK-ASSOCIATED PROTEIN 3"/>
    <property type="match status" value="1"/>
</dbReference>
<gene>
    <name evidence="6" type="ORF">SP90_01180</name>
</gene>
<dbReference type="OrthoDB" id="9758307at2"/>
<dbReference type="EMBL" id="JXMS01000001">
    <property type="protein sequence ID" value="OBQ57673.1"/>
    <property type="molecule type" value="Genomic_DNA"/>
</dbReference>
<comment type="similarity">
    <text evidence="1 3">Belongs to the bacterial flagellin family.</text>
</comment>
<name>A0A1B7XQA2_9BACT</name>
<keyword evidence="3" id="KW-0964">Secreted</keyword>
<dbReference type="InterPro" id="IPR046358">
    <property type="entry name" value="Flagellin_C"/>
</dbReference>
<evidence type="ECO:0000256" key="1">
    <source>
        <dbReference type="ARBA" id="ARBA00005709"/>
    </source>
</evidence>
<dbReference type="InterPro" id="IPR001492">
    <property type="entry name" value="Flagellin"/>
</dbReference>
<feature type="domain" description="Flagellin N-terminal" evidence="4">
    <location>
        <begin position="8"/>
        <end position="138"/>
    </location>
</feature>
<dbReference type="STRING" id="1560234.SP90_01180"/>
<evidence type="ECO:0000256" key="3">
    <source>
        <dbReference type="RuleBase" id="RU362073"/>
    </source>
</evidence>
<dbReference type="Pfam" id="PF00669">
    <property type="entry name" value="Flagellin_N"/>
    <property type="match status" value="1"/>
</dbReference>
<dbReference type="Pfam" id="PF00700">
    <property type="entry name" value="Flagellin_C"/>
    <property type="match status" value="1"/>
</dbReference>
<dbReference type="PATRIC" id="fig|1560234.3.peg.247"/>
<dbReference type="SUPFAM" id="SSF64518">
    <property type="entry name" value="Phase 1 flagellin"/>
    <property type="match status" value="1"/>
</dbReference>
<dbReference type="PANTHER" id="PTHR42792">
    <property type="entry name" value="FLAGELLIN"/>
    <property type="match status" value="1"/>
</dbReference>
<dbReference type="Proteomes" id="UP000091979">
    <property type="component" value="Unassembled WGS sequence"/>
</dbReference>
<dbReference type="AlphaFoldDB" id="A0A1B7XQA2"/>
<keyword evidence="7" id="KW-1185">Reference proteome</keyword>
<accession>A0A1B7XQA2</accession>
<dbReference type="InterPro" id="IPR001029">
    <property type="entry name" value="Flagellin_N"/>
</dbReference>
<evidence type="ECO:0000313" key="6">
    <source>
        <dbReference type="EMBL" id="OBQ57673.1"/>
    </source>
</evidence>
<dbReference type="GO" id="GO:0005576">
    <property type="term" value="C:extracellular region"/>
    <property type="evidence" value="ECO:0007669"/>
    <property type="project" value="UniProtKB-SubCell"/>
</dbReference>
<comment type="subcellular location">
    <subcellularLocation>
        <location evidence="3">Secreted</location>
    </subcellularLocation>
    <subcellularLocation>
        <location evidence="3">Bacterial flagellum</location>
    </subcellularLocation>
</comment>
<dbReference type="Gene3D" id="1.20.1330.10">
    <property type="entry name" value="f41 fragment of flagellin, N-terminal domain"/>
    <property type="match status" value="2"/>
</dbReference>
<protein>
    <recommendedName>
        <fullName evidence="3">Flagellin</fullName>
    </recommendedName>
</protein>
<comment type="function">
    <text evidence="3">Flagellin is the subunit protein which polymerizes to form the filaments of bacterial flagella.</text>
</comment>
<dbReference type="RefSeq" id="WP_066851723.1">
    <property type="nucleotide sequence ID" value="NZ_JXMS01000001.1"/>
</dbReference>
<proteinExistence type="inferred from homology"/>
<evidence type="ECO:0000259" key="5">
    <source>
        <dbReference type="Pfam" id="PF00700"/>
    </source>
</evidence>
<evidence type="ECO:0000256" key="2">
    <source>
        <dbReference type="ARBA" id="ARBA00023143"/>
    </source>
</evidence>
<sequence length="508" mass="53628">MRIARSMIYTQSLNGSNSAMSDILRLNEQAGSQKKINRPSDDPSGAAMVLSLQSHINSLAQYDENINSAKGWLDTANEQLGTISKTITKIQELANQGSTGTVTDKQRALIATELRELQVQLIGLTNGDYAGNSLFAGASIDKPAYKVGLGATVKNAEQSLIHSINGDAKKSIAVKFDTLTATQTVGAAAIPLKYSEDGGNTWKDATIPAGAGPEISVQLGGAEVNFTVGKDINQDTSTVIRPAAVYTGSIDGEAKARYYGANTGLNPVPVGVFTSPVAVRIEQDVSIAGTTPAPTPPTPAIGNVEFSYSLDNGETWIRGDASSDAFLNIPGGQLNLGGTGTLRAGEQFLVNPIDSAIRVEISKGTKVQVNSIGANFFGGIYRDKVTGATGPVDGVPAEKNIFEVVGNLIASLEMDDQEGVKKCLGDIKKANEHITTETGVLGGRQNRLKFASEAHSNSKMSTTTRISTIQDVDVTALSTQSERAQYIYKTVLATSAKVMNMSLLDYMK</sequence>
<dbReference type="GO" id="GO:0009288">
    <property type="term" value="C:bacterial-type flagellum"/>
    <property type="evidence" value="ECO:0007669"/>
    <property type="project" value="UniProtKB-SubCell"/>
</dbReference>
<keyword evidence="2 3" id="KW-0975">Bacterial flagellum</keyword>